<organism evidence="1 2">
    <name type="scientific">Coprinellus micaceus</name>
    <name type="common">Glistening ink-cap mushroom</name>
    <name type="synonym">Coprinus micaceus</name>
    <dbReference type="NCBI Taxonomy" id="71717"/>
    <lineage>
        <taxon>Eukaryota</taxon>
        <taxon>Fungi</taxon>
        <taxon>Dikarya</taxon>
        <taxon>Basidiomycota</taxon>
        <taxon>Agaricomycotina</taxon>
        <taxon>Agaricomycetes</taxon>
        <taxon>Agaricomycetidae</taxon>
        <taxon>Agaricales</taxon>
        <taxon>Agaricineae</taxon>
        <taxon>Psathyrellaceae</taxon>
        <taxon>Coprinellus</taxon>
    </lineage>
</organism>
<protein>
    <submittedName>
        <fullName evidence="1">Uncharacterized protein</fullName>
    </submittedName>
</protein>
<dbReference type="Proteomes" id="UP000298030">
    <property type="component" value="Unassembled WGS sequence"/>
</dbReference>
<evidence type="ECO:0000313" key="1">
    <source>
        <dbReference type="EMBL" id="TEB38081.1"/>
    </source>
</evidence>
<accession>A0A4Y7TVS5</accession>
<keyword evidence="2" id="KW-1185">Reference proteome</keyword>
<evidence type="ECO:0000313" key="2">
    <source>
        <dbReference type="Proteomes" id="UP000298030"/>
    </source>
</evidence>
<dbReference type="EMBL" id="QPFP01000003">
    <property type="protein sequence ID" value="TEB38081.1"/>
    <property type="molecule type" value="Genomic_DNA"/>
</dbReference>
<proteinExistence type="predicted"/>
<sequence>MPGSPFKLNPLKRREKGGSTSLHATYADGYYSELKAQGFVAKKRKGDPIEPATLEIDEGHDDCGFAKSELEFLSPYVESAPTQIGKALNDQFHYRDASERVSRSSAARELLKTSSTRRVVLAYFCSLPLPVFPNQDLTMASSTTLPGQNLPPGFTNVSPSSLAGLAGVIPSAFDGIGSETKHQLALVQFGMLQSMPEHAADIIYSELAAKHLPGLAERFIAETKLMNAPMIVMNSVTHTPYFVRFLTTAAGQDLASIQTKRIAECSDADARG</sequence>
<dbReference type="AlphaFoldDB" id="A0A4Y7TVS5"/>
<reference evidence="1 2" key="1">
    <citation type="journal article" date="2019" name="Nat. Ecol. Evol.">
        <title>Megaphylogeny resolves global patterns of mushroom evolution.</title>
        <authorList>
            <person name="Varga T."/>
            <person name="Krizsan K."/>
            <person name="Foldi C."/>
            <person name="Dima B."/>
            <person name="Sanchez-Garcia M."/>
            <person name="Sanchez-Ramirez S."/>
            <person name="Szollosi G.J."/>
            <person name="Szarkandi J.G."/>
            <person name="Papp V."/>
            <person name="Albert L."/>
            <person name="Andreopoulos W."/>
            <person name="Angelini C."/>
            <person name="Antonin V."/>
            <person name="Barry K.W."/>
            <person name="Bougher N.L."/>
            <person name="Buchanan P."/>
            <person name="Buyck B."/>
            <person name="Bense V."/>
            <person name="Catcheside P."/>
            <person name="Chovatia M."/>
            <person name="Cooper J."/>
            <person name="Damon W."/>
            <person name="Desjardin D."/>
            <person name="Finy P."/>
            <person name="Geml J."/>
            <person name="Haridas S."/>
            <person name="Hughes K."/>
            <person name="Justo A."/>
            <person name="Karasinski D."/>
            <person name="Kautmanova I."/>
            <person name="Kiss B."/>
            <person name="Kocsube S."/>
            <person name="Kotiranta H."/>
            <person name="LaButti K.M."/>
            <person name="Lechner B.E."/>
            <person name="Liimatainen K."/>
            <person name="Lipzen A."/>
            <person name="Lukacs Z."/>
            <person name="Mihaltcheva S."/>
            <person name="Morgado L.N."/>
            <person name="Niskanen T."/>
            <person name="Noordeloos M.E."/>
            <person name="Ohm R.A."/>
            <person name="Ortiz-Santana B."/>
            <person name="Ovrebo C."/>
            <person name="Racz N."/>
            <person name="Riley R."/>
            <person name="Savchenko A."/>
            <person name="Shiryaev A."/>
            <person name="Soop K."/>
            <person name="Spirin V."/>
            <person name="Szebenyi C."/>
            <person name="Tomsovsky M."/>
            <person name="Tulloss R.E."/>
            <person name="Uehling J."/>
            <person name="Grigoriev I.V."/>
            <person name="Vagvolgyi C."/>
            <person name="Papp T."/>
            <person name="Martin F.M."/>
            <person name="Miettinen O."/>
            <person name="Hibbett D.S."/>
            <person name="Nagy L.G."/>
        </authorList>
    </citation>
    <scope>NUCLEOTIDE SEQUENCE [LARGE SCALE GENOMIC DNA]</scope>
    <source>
        <strain evidence="1 2">FP101781</strain>
    </source>
</reference>
<comment type="caution">
    <text evidence="1">The sequence shown here is derived from an EMBL/GenBank/DDBJ whole genome shotgun (WGS) entry which is preliminary data.</text>
</comment>
<gene>
    <name evidence="1" type="ORF">FA13DRAFT_1785915</name>
</gene>
<dbReference type="STRING" id="71717.A0A4Y7TVS5"/>
<dbReference type="OrthoDB" id="432970at2759"/>
<name>A0A4Y7TVS5_COPMI</name>